<accession>A0A1I8BCC9</accession>
<proteinExistence type="inferred from homology"/>
<dbReference type="PANTHER" id="PTHR11847:SF4">
    <property type="entry name" value="LARGE RIBOSOMAL SUBUNIT PROTEIN EL15"/>
    <property type="match status" value="1"/>
</dbReference>
<dbReference type="Gene3D" id="3.40.1120.10">
    <property type="entry name" value="Ribosomal protein l15e"/>
    <property type="match status" value="1"/>
</dbReference>
<dbReference type="GO" id="GO:0003723">
    <property type="term" value="F:RNA binding"/>
    <property type="evidence" value="ECO:0007669"/>
    <property type="project" value="TreeGrafter"/>
</dbReference>
<dbReference type="PANTHER" id="PTHR11847">
    <property type="entry name" value="RIBOSOMAL PROTEIN L15"/>
    <property type="match status" value="1"/>
</dbReference>
<evidence type="ECO:0000313" key="5">
    <source>
        <dbReference type="Proteomes" id="UP000095281"/>
    </source>
</evidence>
<dbReference type="SUPFAM" id="SSF54189">
    <property type="entry name" value="Ribosomal proteins S24e, L23 and L15e"/>
    <property type="match status" value="1"/>
</dbReference>
<organism evidence="5 6">
    <name type="scientific">Meloidogyne hapla</name>
    <name type="common">Root-knot nematode worm</name>
    <dbReference type="NCBI Taxonomy" id="6305"/>
    <lineage>
        <taxon>Eukaryota</taxon>
        <taxon>Metazoa</taxon>
        <taxon>Ecdysozoa</taxon>
        <taxon>Nematoda</taxon>
        <taxon>Chromadorea</taxon>
        <taxon>Rhabditida</taxon>
        <taxon>Tylenchina</taxon>
        <taxon>Tylenchomorpha</taxon>
        <taxon>Tylenchoidea</taxon>
        <taxon>Meloidogynidae</taxon>
        <taxon>Meloidogyninae</taxon>
        <taxon>Meloidogyne</taxon>
    </lineage>
</organism>
<protein>
    <recommendedName>
        <fullName evidence="4">Ribosomal protein L15</fullName>
    </recommendedName>
</protein>
<evidence type="ECO:0000256" key="1">
    <source>
        <dbReference type="ARBA" id="ARBA00006857"/>
    </source>
</evidence>
<sequence length="117" mass="13642">MALMVVDDSLLLQHIALPFRYVIYRVRVRRGGRKRQVTKGQTYGKPKTHGVNQLKNARSHQAIAEARFGRRCGSLRVLNSYCVGQDTSFMKSFCLIQLARFIRFYLTSLFYLKKREP</sequence>
<dbReference type="GO" id="GO:0022625">
    <property type="term" value="C:cytosolic large ribosomal subunit"/>
    <property type="evidence" value="ECO:0007669"/>
    <property type="project" value="TreeGrafter"/>
</dbReference>
<dbReference type="SMART" id="SM01384">
    <property type="entry name" value="Ribosomal_L15e"/>
    <property type="match status" value="1"/>
</dbReference>
<reference evidence="6" key="1">
    <citation type="submission" date="2016-11" db="UniProtKB">
        <authorList>
            <consortium name="WormBaseParasite"/>
        </authorList>
    </citation>
    <scope>IDENTIFICATION</scope>
</reference>
<evidence type="ECO:0000256" key="3">
    <source>
        <dbReference type="ARBA" id="ARBA00023274"/>
    </source>
</evidence>
<dbReference type="AlphaFoldDB" id="A0A1I8BCC9"/>
<dbReference type="InterPro" id="IPR012678">
    <property type="entry name" value="Ribosomal_uL23/eL15/eS24_sf"/>
</dbReference>
<comment type="similarity">
    <text evidence="1 4">Belongs to the eukaryotic ribosomal protein eL15 family.</text>
</comment>
<dbReference type="InterPro" id="IPR000439">
    <property type="entry name" value="Ribosomal_eL15"/>
</dbReference>
<evidence type="ECO:0000256" key="2">
    <source>
        <dbReference type="ARBA" id="ARBA00022980"/>
    </source>
</evidence>
<keyword evidence="2 4" id="KW-0689">Ribosomal protein</keyword>
<dbReference type="GO" id="GO:0002181">
    <property type="term" value="P:cytoplasmic translation"/>
    <property type="evidence" value="ECO:0007669"/>
    <property type="project" value="TreeGrafter"/>
</dbReference>
<evidence type="ECO:0000256" key="4">
    <source>
        <dbReference type="RuleBase" id="RU000663"/>
    </source>
</evidence>
<dbReference type="GO" id="GO:0003735">
    <property type="term" value="F:structural constituent of ribosome"/>
    <property type="evidence" value="ECO:0007669"/>
    <property type="project" value="InterPro"/>
</dbReference>
<evidence type="ECO:0000313" key="6">
    <source>
        <dbReference type="WBParaSite" id="MhA1_Contig193.frz3.gene10"/>
    </source>
</evidence>
<dbReference type="WBParaSite" id="MhA1_Contig193.frz3.gene10">
    <property type="protein sequence ID" value="MhA1_Contig193.frz3.gene10"/>
    <property type="gene ID" value="MhA1_Contig193.frz3.gene10"/>
</dbReference>
<keyword evidence="5" id="KW-1185">Reference proteome</keyword>
<keyword evidence="3 4" id="KW-0687">Ribonucleoprotein</keyword>
<dbReference type="InterPro" id="IPR024794">
    <property type="entry name" value="Rbsml_eL15_core_dom_sf"/>
</dbReference>
<name>A0A1I8BCC9_MELHA</name>
<dbReference type="Proteomes" id="UP000095281">
    <property type="component" value="Unplaced"/>
</dbReference>
<dbReference type="Pfam" id="PF00827">
    <property type="entry name" value="Ribosomal_L15e"/>
    <property type="match status" value="1"/>
</dbReference>